<evidence type="ECO:0000313" key="2">
    <source>
        <dbReference type="Proteomes" id="UP001062846"/>
    </source>
</evidence>
<gene>
    <name evidence="1" type="ORF">RHMOL_Rhmol02G0282300</name>
</gene>
<accession>A0ACC0PUV5</accession>
<keyword evidence="2" id="KW-1185">Reference proteome</keyword>
<comment type="caution">
    <text evidence="1">The sequence shown here is derived from an EMBL/GenBank/DDBJ whole genome shotgun (WGS) entry which is preliminary data.</text>
</comment>
<name>A0ACC0PUV5_RHOML</name>
<sequence length="153" mass="17305">MLAAATAPHHHLCKPSTSSPLQLLRYMPPPLLLRIKTPLLLLRYDTAAPSSPLLLHLQNATLRLPSPPQSASPLAISDHQPPFATSRRFSSASTQLLLLRFFTTADPPVPSSTSRIPYNQNIAARHHIERHGLLVRLFRRQTWPLRPYHHRDM</sequence>
<dbReference type="EMBL" id="CM046389">
    <property type="protein sequence ID" value="KAI8569480.1"/>
    <property type="molecule type" value="Genomic_DNA"/>
</dbReference>
<organism evidence="1 2">
    <name type="scientific">Rhododendron molle</name>
    <name type="common">Chinese azalea</name>
    <name type="synonym">Azalea mollis</name>
    <dbReference type="NCBI Taxonomy" id="49168"/>
    <lineage>
        <taxon>Eukaryota</taxon>
        <taxon>Viridiplantae</taxon>
        <taxon>Streptophyta</taxon>
        <taxon>Embryophyta</taxon>
        <taxon>Tracheophyta</taxon>
        <taxon>Spermatophyta</taxon>
        <taxon>Magnoliopsida</taxon>
        <taxon>eudicotyledons</taxon>
        <taxon>Gunneridae</taxon>
        <taxon>Pentapetalae</taxon>
        <taxon>asterids</taxon>
        <taxon>Ericales</taxon>
        <taxon>Ericaceae</taxon>
        <taxon>Ericoideae</taxon>
        <taxon>Rhodoreae</taxon>
        <taxon>Rhododendron</taxon>
    </lineage>
</organism>
<evidence type="ECO:0000313" key="1">
    <source>
        <dbReference type="EMBL" id="KAI8569480.1"/>
    </source>
</evidence>
<dbReference type="Proteomes" id="UP001062846">
    <property type="component" value="Chromosome 2"/>
</dbReference>
<protein>
    <submittedName>
        <fullName evidence="1">Uncharacterized protein</fullName>
    </submittedName>
</protein>
<proteinExistence type="predicted"/>
<reference evidence="1" key="1">
    <citation type="submission" date="2022-02" db="EMBL/GenBank/DDBJ databases">
        <title>Plant Genome Project.</title>
        <authorList>
            <person name="Zhang R.-G."/>
        </authorList>
    </citation>
    <scope>NUCLEOTIDE SEQUENCE</scope>
    <source>
        <strain evidence="1">AT1</strain>
    </source>
</reference>